<evidence type="ECO:0000313" key="2">
    <source>
        <dbReference type="Proteomes" id="UP001302072"/>
    </source>
</evidence>
<dbReference type="EMBL" id="CP115541">
    <property type="protein sequence ID" value="WNH54517.1"/>
    <property type="molecule type" value="Genomic_DNA"/>
</dbReference>
<name>A0ABY9YV39_9GAMM</name>
<gene>
    <name evidence="1" type="ORF">PDM29_09655</name>
</gene>
<accession>A0ABY9YV39</accession>
<dbReference type="Proteomes" id="UP001302072">
    <property type="component" value="Chromosome"/>
</dbReference>
<protein>
    <submittedName>
        <fullName evidence="1">Uncharacterized protein</fullName>
    </submittedName>
</protein>
<sequence>MSNRFEVVLEKLPDVCVSRVSFDDGALLVQGGREDGAIAIEVRFTGVHFVGISDEGSKLRLLRDLNGVRGAILRSESDPVMRQFIVESLDTLEGVELFHYVLMLGEEIIDVISGYDPDIRVI</sequence>
<reference evidence="1 2" key="1">
    <citation type="submission" date="2022-12" db="EMBL/GenBank/DDBJ databases">
        <title>Two new species, Stenotrophomonas aracearum and Stenotrophomonas oahuensis, isolated from Anthurium (Araceae family) in Hawaii.</title>
        <authorList>
            <person name="Chunag S.C."/>
            <person name="Dobhal S."/>
            <person name="Alvarez A."/>
            <person name="Arif M."/>
        </authorList>
    </citation>
    <scope>NUCLEOTIDE SEQUENCE [LARGE SCALE GENOMIC DNA]</scope>
    <source>
        <strain evidence="1 2">A5586</strain>
    </source>
</reference>
<evidence type="ECO:0000313" key="1">
    <source>
        <dbReference type="EMBL" id="WNH54517.1"/>
    </source>
</evidence>
<proteinExistence type="predicted"/>
<keyword evidence="2" id="KW-1185">Reference proteome</keyword>
<organism evidence="1 2">
    <name type="scientific">Stenotrophomonas oahuensis</name>
    <dbReference type="NCBI Taxonomy" id="3003271"/>
    <lineage>
        <taxon>Bacteria</taxon>
        <taxon>Pseudomonadati</taxon>
        <taxon>Pseudomonadota</taxon>
        <taxon>Gammaproteobacteria</taxon>
        <taxon>Lysobacterales</taxon>
        <taxon>Lysobacteraceae</taxon>
        <taxon>Stenotrophomonas</taxon>
    </lineage>
</organism>
<dbReference type="RefSeq" id="WP_311193608.1">
    <property type="nucleotide sequence ID" value="NZ_CP115541.1"/>
</dbReference>